<dbReference type="EMBL" id="MN740961">
    <property type="protein sequence ID" value="QHU20080.1"/>
    <property type="molecule type" value="Genomic_DNA"/>
</dbReference>
<reference evidence="2" key="1">
    <citation type="journal article" date="2020" name="Nature">
        <title>Giant virus diversity and host interactions through global metagenomics.</title>
        <authorList>
            <person name="Schulz F."/>
            <person name="Roux S."/>
            <person name="Paez-Espino D."/>
            <person name="Jungbluth S."/>
            <person name="Walsh D.A."/>
            <person name="Denef V.J."/>
            <person name="McMahon K.D."/>
            <person name="Konstantinidis K.T."/>
            <person name="Eloe-Fadrosh E.A."/>
            <person name="Kyrpides N.C."/>
            <person name="Woyke T."/>
        </authorList>
    </citation>
    <scope>NUCLEOTIDE SEQUENCE</scope>
    <source>
        <strain evidence="2">GVMAG-S-3300013014-136</strain>
    </source>
</reference>
<feature type="transmembrane region" description="Helical" evidence="1">
    <location>
        <begin position="44"/>
        <end position="61"/>
    </location>
</feature>
<keyword evidence="1" id="KW-0472">Membrane</keyword>
<evidence type="ECO:0000313" key="2">
    <source>
        <dbReference type="EMBL" id="QHU20080.1"/>
    </source>
</evidence>
<organism evidence="2">
    <name type="scientific">viral metagenome</name>
    <dbReference type="NCBI Taxonomy" id="1070528"/>
    <lineage>
        <taxon>unclassified sequences</taxon>
        <taxon>metagenomes</taxon>
        <taxon>organismal metagenomes</taxon>
    </lineage>
</organism>
<keyword evidence="1" id="KW-0812">Transmembrane</keyword>
<feature type="transmembrane region" description="Helical" evidence="1">
    <location>
        <begin position="68"/>
        <end position="89"/>
    </location>
</feature>
<name>A0A6C0KTL8_9ZZZZ</name>
<keyword evidence="1" id="KW-1133">Transmembrane helix</keyword>
<protein>
    <submittedName>
        <fullName evidence="2">Uncharacterized protein</fullName>
    </submittedName>
</protein>
<feature type="transmembrane region" description="Helical" evidence="1">
    <location>
        <begin position="21"/>
        <end position="38"/>
    </location>
</feature>
<sequence length="91" mass="10581">MKIIHKPLKKTAMNQKLKFEFKSLMFLLFCSSLFYTLYKDSNPLVSSFVGCFLGGALWFFLISNWQMLLLIVLISLFNALLGSIVRLLYVY</sequence>
<dbReference type="AlphaFoldDB" id="A0A6C0KTL8"/>
<accession>A0A6C0KTL8</accession>
<evidence type="ECO:0000256" key="1">
    <source>
        <dbReference type="SAM" id="Phobius"/>
    </source>
</evidence>
<proteinExistence type="predicted"/>